<accession>A0A078RWH8</accession>
<reference evidence="3 4" key="1">
    <citation type="submission" date="2014-04" db="EMBL/GenBank/DDBJ databases">
        <authorList>
            <person name="Sears C."/>
            <person name="Carroll K."/>
            <person name="Sack B.R."/>
            <person name="Qadri F."/>
            <person name="Myers L.L."/>
            <person name="Chung G.-T."/>
            <person name="Escheverria P."/>
            <person name="Fraser C.M."/>
            <person name="Sadzewicz L."/>
            <person name="Shefchek K.A."/>
            <person name="Tallon L."/>
            <person name="Das S.P."/>
            <person name="Daugherty S."/>
            <person name="Mongodin E.F."/>
        </authorList>
    </citation>
    <scope>NUCLEOTIDE SEQUENCE [LARGE SCALE GENOMIC DNA]</scope>
    <source>
        <strain evidence="3 4">3978 T3 ii</strain>
    </source>
</reference>
<evidence type="ECO:0000313" key="4">
    <source>
        <dbReference type="Proteomes" id="UP000028013"/>
    </source>
</evidence>
<dbReference type="InterPro" id="IPR013597">
    <property type="entry name" value="Mat_intron_G2"/>
</dbReference>
<dbReference type="Proteomes" id="UP000028013">
    <property type="component" value="Unassembled WGS sequence"/>
</dbReference>
<dbReference type="GO" id="GO:0003964">
    <property type="term" value="F:RNA-directed DNA polymerase activity"/>
    <property type="evidence" value="ECO:0007669"/>
    <property type="project" value="UniProtKB-KW"/>
</dbReference>
<protein>
    <submittedName>
        <fullName evidence="3">Reverse transcriptase family protein</fullName>
    </submittedName>
</protein>
<dbReference type="Pfam" id="PF08388">
    <property type="entry name" value="GIIM"/>
    <property type="match status" value="1"/>
</dbReference>
<dbReference type="Pfam" id="PF00078">
    <property type="entry name" value="RVT_1"/>
    <property type="match status" value="1"/>
</dbReference>
<dbReference type="InterPro" id="IPR030931">
    <property type="entry name" value="Group_II_RT_mat"/>
</dbReference>
<dbReference type="NCBIfam" id="TIGR04416">
    <property type="entry name" value="group_II_RT_mat"/>
    <property type="match status" value="1"/>
</dbReference>
<evidence type="ECO:0000313" key="3">
    <source>
        <dbReference type="EMBL" id="KDS48815.1"/>
    </source>
</evidence>
<dbReference type="RefSeq" id="WP_035448604.1">
    <property type="nucleotide sequence ID" value="NZ_JNHN01000179.1"/>
</dbReference>
<name>A0A078RWH8_BACUN</name>
<proteinExistence type="inferred from homology"/>
<dbReference type="PANTHER" id="PTHR34047:SF10">
    <property type="entry name" value="GROUP II INTRON-ASSOCIATED OPEN READING FRAME"/>
    <property type="match status" value="1"/>
</dbReference>
<dbReference type="EMBL" id="JNHN01000179">
    <property type="protein sequence ID" value="KDS48815.1"/>
    <property type="molecule type" value="Genomic_DNA"/>
</dbReference>
<dbReference type="CDD" id="cd01651">
    <property type="entry name" value="RT_G2_intron"/>
    <property type="match status" value="1"/>
</dbReference>
<comment type="similarity">
    <text evidence="1">Belongs to the bacterial reverse transcriptase family.</text>
</comment>
<dbReference type="SUPFAM" id="SSF56672">
    <property type="entry name" value="DNA/RNA polymerases"/>
    <property type="match status" value="1"/>
</dbReference>
<dbReference type="PANTHER" id="PTHR34047">
    <property type="entry name" value="NUCLEAR INTRON MATURASE 1, MITOCHONDRIAL-RELATED"/>
    <property type="match status" value="1"/>
</dbReference>
<dbReference type="PROSITE" id="PS50878">
    <property type="entry name" value="RT_POL"/>
    <property type="match status" value="1"/>
</dbReference>
<dbReference type="InterPro" id="IPR000477">
    <property type="entry name" value="RT_dom"/>
</dbReference>
<dbReference type="Pfam" id="PF13655">
    <property type="entry name" value="RVT_N"/>
    <property type="match status" value="1"/>
</dbReference>
<organism evidence="3 4">
    <name type="scientific">Bacteroides uniformis str. 3978 T3 ii</name>
    <dbReference type="NCBI Taxonomy" id="1339349"/>
    <lineage>
        <taxon>Bacteria</taxon>
        <taxon>Pseudomonadati</taxon>
        <taxon>Bacteroidota</taxon>
        <taxon>Bacteroidia</taxon>
        <taxon>Bacteroidales</taxon>
        <taxon>Bacteroidaceae</taxon>
        <taxon>Bacteroides</taxon>
    </lineage>
</organism>
<dbReference type="PATRIC" id="fig|1339349.3.peg.3618"/>
<comment type="caution">
    <text evidence="3">The sequence shown here is derived from an EMBL/GenBank/DDBJ whole genome shotgun (WGS) entry which is preliminary data.</text>
</comment>
<dbReference type="AlphaFoldDB" id="A0A078RWH8"/>
<dbReference type="InterPro" id="IPR043502">
    <property type="entry name" value="DNA/RNA_pol_sf"/>
</dbReference>
<dbReference type="InterPro" id="IPR025960">
    <property type="entry name" value="RVT_N"/>
</dbReference>
<gene>
    <name evidence="3" type="ORF">M094_2506</name>
</gene>
<evidence type="ECO:0000256" key="1">
    <source>
        <dbReference type="ARBA" id="ARBA00034120"/>
    </source>
</evidence>
<keyword evidence="3" id="KW-0548">Nucleotidyltransferase</keyword>
<keyword evidence="3" id="KW-0695">RNA-directed DNA polymerase</keyword>
<dbReference type="InterPro" id="IPR051083">
    <property type="entry name" value="GrpII_Intron_Splice-Mob/Def"/>
</dbReference>
<evidence type="ECO:0000259" key="2">
    <source>
        <dbReference type="PROSITE" id="PS50878"/>
    </source>
</evidence>
<keyword evidence="3" id="KW-0808">Transferase</keyword>
<feature type="domain" description="Reverse transcriptase" evidence="2">
    <location>
        <begin position="95"/>
        <end position="331"/>
    </location>
</feature>
<sequence>MNETKTSCAPADSRNLTWDGMDWSKCEAYVRKLQARIVKAQKEGRHNKVKALQWMLTHSFYAKALAVKRVTSNKGKKTSGVDKQLWDSPKRKYKAIGELKRRGYNPQPLRRVHIKKKNGKLRPLGIPTMKDRAMQALYLMALEPIAETTGDRFSYGFRKKRRTMDAIRQIDTVLNRQHSPEWILEGDIKGCFDHISHDWLLNHIPMDKTILRKWLKCGAVFNGKLFPTEEGTPQGGIISPTLANIALDGLQPLLAERFKRLWRNNKTFHYKVNLIRYADDFIITGRDKELLENEVKPIVIEFLKERGLTLSEEKTTITNIYDGFDFLGFNVRKFGKRLYTSPSKDAQKRFRAKIGDIAKGHKMCKQESLIRMLNPVITGWGNYYRYGASTDAFHGCDNHIYNLTKKWALRRHPKKRKSWVADKYWHEIRGRKWTFAWKYETKSKKVNYLTLKRLSDIHYTPYKQIKGEANPFDPEYDDYFFQRKEQQMLESLKGRKSLLYLWNKQNRICPLCGKEIDCTKAWNVNEISVGGSIVRQLVHNNCYKRNKRKC</sequence>